<dbReference type="OrthoDB" id="8708448at2"/>
<organism evidence="3 4">
    <name type="scientific">Roseateles aquatilis</name>
    <dbReference type="NCBI Taxonomy" id="431061"/>
    <lineage>
        <taxon>Bacteria</taxon>
        <taxon>Pseudomonadati</taxon>
        <taxon>Pseudomonadota</taxon>
        <taxon>Betaproteobacteria</taxon>
        <taxon>Burkholderiales</taxon>
        <taxon>Sphaerotilaceae</taxon>
        <taxon>Roseateles</taxon>
    </lineage>
</organism>
<protein>
    <recommendedName>
        <fullName evidence="2">Ice-binding protein C-terminal domain-containing protein</fullName>
    </recommendedName>
</protein>
<name>A0A246JM08_9BURK</name>
<dbReference type="NCBIfam" id="NF038126">
    <property type="entry name" value="PEP_CTERM_FxDxF"/>
    <property type="match status" value="2"/>
</dbReference>
<evidence type="ECO:0000313" key="4">
    <source>
        <dbReference type="Proteomes" id="UP000197468"/>
    </source>
</evidence>
<proteinExistence type="predicted"/>
<sequence>MKLTTRLFAAAALVAASMTVALAAPVTAAQSVALQQGVTADTKTAGFSMVHSVAGEFVDTFTFNSIDRWGMVNGSLTTIGMSANFNIDFISAVINGAVYNFTRTTMGGFQNALEIAALQDIRLSGPLVLTVRGYAGQGLAVGTPISASYSGTLNVTQVPEPGSLALAALALTGVAFTARRRRRGIAAAALLAVAATGAQASDLNQTQDITLSGAGGGFTAAPYAVHTEAGSFLDTFRFSFTGTGWVDASLITVGFGQNQQITFTDAWLNGQALDIGEPKTKDGTTWTSASLPRTLVPGDYTLVVKGYAGGQLAAGTTGISASYSGTFNVLPASAVPEPQSYAMFIAGLGLMAITLGKRRRPQA</sequence>
<dbReference type="EMBL" id="NIOF01000001">
    <property type="protein sequence ID" value="OWQ93637.1"/>
    <property type="molecule type" value="Genomic_DNA"/>
</dbReference>
<gene>
    <name evidence="3" type="ORF">CDN99_04045</name>
</gene>
<dbReference type="Proteomes" id="UP000197468">
    <property type="component" value="Unassembled WGS sequence"/>
</dbReference>
<accession>A0A246JM08</accession>
<evidence type="ECO:0000313" key="3">
    <source>
        <dbReference type="EMBL" id="OWQ93637.1"/>
    </source>
</evidence>
<keyword evidence="4" id="KW-1185">Reference proteome</keyword>
<evidence type="ECO:0000259" key="2">
    <source>
        <dbReference type="Pfam" id="PF07589"/>
    </source>
</evidence>
<feature type="domain" description="Ice-binding protein C-terminal" evidence="2">
    <location>
        <begin position="157"/>
        <end position="181"/>
    </location>
</feature>
<dbReference type="Pfam" id="PF07589">
    <property type="entry name" value="PEP-CTERM"/>
    <property type="match status" value="2"/>
</dbReference>
<dbReference type="RefSeq" id="WP_088382782.1">
    <property type="nucleotide sequence ID" value="NZ_NIOF01000001.1"/>
</dbReference>
<reference evidence="3 4" key="1">
    <citation type="journal article" date="2008" name="Int. J. Syst. Evol. Microbiol.">
        <title>Description of Roseateles aquatilis sp. nov. and Roseateles terrae sp. nov., in the class Betaproteobacteria, and emended description of the genus Roseateles.</title>
        <authorList>
            <person name="Gomila M."/>
            <person name="Bowien B."/>
            <person name="Falsen E."/>
            <person name="Moore E.R."/>
            <person name="Lalucat J."/>
        </authorList>
    </citation>
    <scope>NUCLEOTIDE SEQUENCE [LARGE SCALE GENOMIC DNA]</scope>
    <source>
        <strain evidence="3 4">CCUG 48205</strain>
    </source>
</reference>
<dbReference type="NCBIfam" id="TIGR02595">
    <property type="entry name" value="PEP_CTERM"/>
    <property type="match status" value="1"/>
</dbReference>
<dbReference type="AlphaFoldDB" id="A0A246JM08"/>
<keyword evidence="1" id="KW-0732">Signal</keyword>
<evidence type="ECO:0000256" key="1">
    <source>
        <dbReference type="SAM" id="SignalP"/>
    </source>
</evidence>
<feature type="chain" id="PRO_5012490203" description="Ice-binding protein C-terminal domain-containing protein" evidence="1">
    <location>
        <begin position="24"/>
        <end position="363"/>
    </location>
</feature>
<feature type="signal peptide" evidence="1">
    <location>
        <begin position="1"/>
        <end position="23"/>
    </location>
</feature>
<dbReference type="InterPro" id="IPR013424">
    <property type="entry name" value="Ice-binding_C"/>
</dbReference>
<feature type="domain" description="Ice-binding protein C-terminal" evidence="2">
    <location>
        <begin position="334"/>
        <end position="360"/>
    </location>
</feature>
<comment type="caution">
    <text evidence="3">The sequence shown here is derived from an EMBL/GenBank/DDBJ whole genome shotgun (WGS) entry which is preliminary data.</text>
</comment>